<proteinExistence type="predicted"/>
<keyword evidence="4" id="KW-1185">Reference proteome</keyword>
<feature type="compositionally biased region" description="Polar residues" evidence="2">
    <location>
        <begin position="84"/>
        <end position="96"/>
    </location>
</feature>
<feature type="region of interest" description="Disordered" evidence="2">
    <location>
        <begin position="639"/>
        <end position="658"/>
    </location>
</feature>
<feature type="compositionally biased region" description="Polar residues" evidence="2">
    <location>
        <begin position="29"/>
        <end position="48"/>
    </location>
</feature>
<evidence type="ECO:0000313" key="4">
    <source>
        <dbReference type="Proteomes" id="UP000027997"/>
    </source>
</evidence>
<evidence type="ECO:0000256" key="1">
    <source>
        <dbReference type="SAM" id="Coils"/>
    </source>
</evidence>
<dbReference type="EMBL" id="JOJP01000001">
    <property type="protein sequence ID" value="KEI72102.1"/>
    <property type="molecule type" value="Genomic_DNA"/>
</dbReference>
<feature type="coiled-coil region" evidence="1">
    <location>
        <begin position="541"/>
        <end position="568"/>
    </location>
</feature>
<evidence type="ECO:0000313" key="3">
    <source>
        <dbReference type="EMBL" id="KEI72102.1"/>
    </source>
</evidence>
<protein>
    <submittedName>
        <fullName evidence="3">Uncharacterized protein</fullName>
    </submittedName>
</protein>
<feature type="compositionally biased region" description="Basic and acidic residues" evidence="2">
    <location>
        <begin position="644"/>
        <end position="658"/>
    </location>
</feature>
<sequence>MEATRMTGGQPLAMHKNQSDNVRKDQQTDKTSSQRYRSDSSAKSTSGMRSDRGPNPASEKKIDTRKSEVRNPVQRGGEKERGSDSSARTARLSSAPTHAGQVGKSVDLPRSSLDQAGISKTRLPPEGRSGQTGVARQSAESTGRAERTNTEMATALVRQEPQAVLSAANQPVSAAASPEQVSFQRDFPWELSDKDRRVIQLAKGLESHLNRCQRNFHTFLEGVVGYIVEKGKISEADFAKLLVLQELQAGNITTKRLNMRQFSGAVQSIPDTLTGDQRRDQIVTCLAHVDDLKMIRQVFEGDDLSKSDRSRVRLVVYSKVAERLTKALWEYARDKREELLGSNTKLTPSGGAAVEKSVDRFSYPTLGVTMLDKQYIHPVILKAMENYCKDNPPVDCIRPQRRKDVTSGWTEGEYKKTSDDLQVAKQQLEELRYNARSNVFVTDRKDCTEFEPVFSRYLRKGNHRLEDKDYVELIPRFLQAKKFYPTDSEGMGRKLLEIYTASKMNGMGAALEIWKGLSDAMTEKMKKEIVKHSVSAVLAGDQQFRDKLEKAEEEKKVAENIISREQKLMGKGGRKADIIKAMQTQRETRAAAEEAGRKAEDDEYYRTRMQSGAQEGGVSDMPLSSSSLQMQVMLLPQNTQQLESSKKQADKKADTSQGDKCKVGIKELGEERYLTNGLVSRLRHFTNLLAEFQPKEQESTSTFGKLFSKSKH</sequence>
<dbReference type="AlphaFoldDB" id="A0A081KD76"/>
<feature type="compositionally biased region" description="Basic and acidic residues" evidence="2">
    <location>
        <begin position="58"/>
        <end position="69"/>
    </location>
</feature>
<keyword evidence="1" id="KW-0175">Coiled coil</keyword>
<dbReference type="Proteomes" id="UP000027997">
    <property type="component" value="Unassembled WGS sequence"/>
</dbReference>
<name>A0A081KD76_9GAMM</name>
<feature type="region of interest" description="Disordered" evidence="2">
    <location>
        <begin position="1"/>
        <end position="149"/>
    </location>
</feature>
<evidence type="ECO:0000256" key="2">
    <source>
        <dbReference type="SAM" id="MobiDB-lite"/>
    </source>
</evidence>
<reference evidence="3 4" key="1">
    <citation type="submission" date="2014-06" db="EMBL/GenBank/DDBJ databases">
        <title>Whole Genome Sequences of Three Symbiotic Endozoicomonas Bacteria.</title>
        <authorList>
            <person name="Neave M.J."/>
            <person name="Apprill A."/>
            <person name="Voolstra C.R."/>
        </authorList>
    </citation>
    <scope>NUCLEOTIDE SEQUENCE [LARGE SCALE GENOMIC DNA]</scope>
    <source>
        <strain evidence="3 4">DSM 22380</strain>
    </source>
</reference>
<accession>A0A081KD76</accession>
<feature type="compositionally biased region" description="Polar residues" evidence="2">
    <location>
        <begin position="129"/>
        <end position="141"/>
    </location>
</feature>
<feature type="compositionally biased region" description="Basic and acidic residues" evidence="2">
    <location>
        <begin position="17"/>
        <end position="28"/>
    </location>
</feature>
<dbReference type="RefSeq" id="WP_020584325.1">
    <property type="nucleotide sequence ID" value="NZ_JOJP01000001.1"/>
</dbReference>
<organism evidence="3 4">
    <name type="scientific">Endozoicomonas elysicola</name>
    <dbReference type="NCBI Taxonomy" id="305900"/>
    <lineage>
        <taxon>Bacteria</taxon>
        <taxon>Pseudomonadati</taxon>
        <taxon>Pseudomonadota</taxon>
        <taxon>Gammaproteobacteria</taxon>
        <taxon>Oceanospirillales</taxon>
        <taxon>Endozoicomonadaceae</taxon>
        <taxon>Endozoicomonas</taxon>
    </lineage>
</organism>
<comment type="caution">
    <text evidence="3">The sequence shown here is derived from an EMBL/GenBank/DDBJ whole genome shotgun (WGS) entry which is preliminary data.</text>
</comment>
<gene>
    <name evidence="3" type="ORF">GV64_16430</name>
</gene>